<evidence type="ECO:0000259" key="1">
    <source>
        <dbReference type="PROSITE" id="PS51704"/>
    </source>
</evidence>
<dbReference type="PROSITE" id="PS51704">
    <property type="entry name" value="GP_PDE"/>
    <property type="match status" value="1"/>
</dbReference>
<evidence type="ECO:0000313" key="2">
    <source>
        <dbReference type="EMBL" id="MFC6396306.1"/>
    </source>
</evidence>
<dbReference type="Gene3D" id="3.20.20.190">
    <property type="entry name" value="Phosphatidylinositol (PI) phosphodiesterase"/>
    <property type="match status" value="1"/>
</dbReference>
<comment type="caution">
    <text evidence="2">The sequence shown here is derived from an EMBL/GenBank/DDBJ whole genome shotgun (WGS) entry which is preliminary data.</text>
</comment>
<dbReference type="Gene3D" id="3.30.540.10">
    <property type="entry name" value="Fructose-1,6-Bisphosphatase, subunit A, domain 1"/>
    <property type="match status" value="1"/>
</dbReference>
<proteinExistence type="predicted"/>
<dbReference type="InterPro" id="IPR017946">
    <property type="entry name" value="PLC-like_Pdiesterase_TIM-brl"/>
</dbReference>
<dbReference type="SUPFAM" id="SSF51695">
    <property type="entry name" value="PLC-like phosphodiesterases"/>
    <property type="match status" value="1"/>
</dbReference>
<protein>
    <submittedName>
        <fullName evidence="2">Inositol monophosphatase family protein</fullName>
    </submittedName>
</protein>
<dbReference type="Pfam" id="PF03009">
    <property type="entry name" value="GDPD"/>
    <property type="match status" value="1"/>
</dbReference>
<dbReference type="InterPro" id="IPR030395">
    <property type="entry name" value="GP_PDE_dom"/>
</dbReference>
<dbReference type="InterPro" id="IPR000760">
    <property type="entry name" value="Inositol_monophosphatase-like"/>
</dbReference>
<reference evidence="3" key="1">
    <citation type="journal article" date="2019" name="Int. J. Syst. Evol. Microbiol.">
        <title>The Global Catalogue of Microorganisms (GCM) 10K type strain sequencing project: providing services to taxonomists for standard genome sequencing and annotation.</title>
        <authorList>
            <consortium name="The Broad Institute Genomics Platform"/>
            <consortium name="The Broad Institute Genome Sequencing Center for Infectious Disease"/>
            <person name="Wu L."/>
            <person name="Ma J."/>
        </authorList>
    </citation>
    <scope>NUCLEOTIDE SEQUENCE [LARGE SCALE GENOMIC DNA]</scope>
    <source>
        <strain evidence="3">CGMCC 1.15277</strain>
    </source>
</reference>
<dbReference type="Proteomes" id="UP001596266">
    <property type="component" value="Unassembled WGS sequence"/>
</dbReference>
<organism evidence="2 3">
    <name type="scientific">Luteococcus sanguinis</name>
    <dbReference type="NCBI Taxonomy" id="174038"/>
    <lineage>
        <taxon>Bacteria</taxon>
        <taxon>Bacillati</taxon>
        <taxon>Actinomycetota</taxon>
        <taxon>Actinomycetes</taxon>
        <taxon>Propionibacteriales</taxon>
        <taxon>Propionibacteriaceae</taxon>
        <taxon>Luteococcus</taxon>
    </lineage>
</organism>
<dbReference type="RefSeq" id="WP_386769113.1">
    <property type="nucleotide sequence ID" value="NZ_JBHSUA010000009.1"/>
</dbReference>
<dbReference type="PANTHER" id="PTHR20854:SF4">
    <property type="entry name" value="INOSITOL-1-MONOPHOSPHATASE-RELATED"/>
    <property type="match status" value="1"/>
</dbReference>
<dbReference type="Pfam" id="PF00459">
    <property type="entry name" value="Inositol_P"/>
    <property type="match status" value="1"/>
</dbReference>
<dbReference type="EMBL" id="JBHSUA010000009">
    <property type="protein sequence ID" value="MFC6396306.1"/>
    <property type="molecule type" value="Genomic_DNA"/>
</dbReference>
<keyword evidence="3" id="KW-1185">Reference proteome</keyword>
<dbReference type="PANTHER" id="PTHR20854">
    <property type="entry name" value="INOSITOL MONOPHOSPHATASE"/>
    <property type="match status" value="1"/>
</dbReference>
<dbReference type="SUPFAM" id="SSF56655">
    <property type="entry name" value="Carbohydrate phosphatase"/>
    <property type="match status" value="1"/>
</dbReference>
<dbReference type="Gene3D" id="3.40.190.80">
    <property type="match status" value="1"/>
</dbReference>
<accession>A0ABW1WZI2</accession>
<gene>
    <name evidence="2" type="ORF">ACFP57_04785</name>
</gene>
<feature type="domain" description="GP-PDE" evidence="1">
    <location>
        <begin position="3"/>
        <end position="230"/>
    </location>
</feature>
<sequence length="513" mass="54976">MSISVVAHRGDSEAARENTLEAFRRAVEADVDWIELDVRTTADGHSIVLHDATTLRLWGRPSEVARMTLDEVQELGLPGCRIPTLAESLQTVTMANAELGRGVGVLVDTVDPADALVALRTVRSNAHELHVRWFGATDAMLAIREADEGAVVAYNHPGGTLDADLLNRLRPDTINVEWVLATAELAETVHGMCRSLAVWTVDDAEAMAWLVQIGVDAITTNRPRLLRELLRHDISPLSVAWTDATQLAGRAGITEETACWIAVARDLAEWTNGFTRTSALGTIRTKAHAADVVTEVDEAVERHVREVIAASFPDHLVVGEELGGRPEAARPVWYLDPVDGTTNLANRLPWTSMSLALAVDDRPLVAVVCQPWLGQVYLAAEGLGATTNGRPAEVRRADGLAGRTVLTELDAHRPWEGMGSFVSGLADEHATTRVLGSGTLAMAAVGLGWAAGALVHRFNPIDHLAGSLISHEAGAVVLAQDGSRQLFPSTGGLLVAAPGVEQQLVRIWGDARS</sequence>
<dbReference type="CDD" id="cd01637">
    <property type="entry name" value="IMPase_like"/>
    <property type="match status" value="1"/>
</dbReference>
<dbReference type="PRINTS" id="PR00377">
    <property type="entry name" value="IMPHPHTASES"/>
</dbReference>
<name>A0ABW1WZI2_9ACTN</name>
<evidence type="ECO:0000313" key="3">
    <source>
        <dbReference type="Proteomes" id="UP001596266"/>
    </source>
</evidence>